<proteinExistence type="inferred from homology"/>
<dbReference type="EMBL" id="JBFXLS010000087">
    <property type="protein sequence ID" value="KAL2817951.1"/>
    <property type="molecule type" value="Genomic_DNA"/>
</dbReference>
<sequence>MALNPVVLVTAGSAGLGAAVSRLFARHGFKVVVNYCSNSARAEELVTELNAAKDGHGENGNQHIGGGHIAIQADLASRSDVERLVQQTHQAMTRIDAIFSNGGWTQFRDTTRLEDNTVDDDWDQTYTMNVKSHLWLMDAAAPYLAEAEGCFVTTSSLAGIRGMGSSLAYSVSKAAQIHLVKGLATMLAPKIRVNAISPGLLETDWSKRFSEEQKEQHKSRTKLQRFVRVEDVAEQVLSLVKNKSITGINVTIDAGFLL</sequence>
<dbReference type="PRINTS" id="PR00081">
    <property type="entry name" value="GDHRDH"/>
</dbReference>
<evidence type="ECO:0000256" key="2">
    <source>
        <dbReference type="ARBA" id="ARBA00022857"/>
    </source>
</evidence>
<dbReference type="Proteomes" id="UP001610335">
    <property type="component" value="Unassembled WGS sequence"/>
</dbReference>
<dbReference type="Pfam" id="PF13561">
    <property type="entry name" value="adh_short_C2"/>
    <property type="match status" value="1"/>
</dbReference>
<dbReference type="PANTHER" id="PTHR43618">
    <property type="entry name" value="7-ALPHA-HYDROXYSTEROID DEHYDROGENASE"/>
    <property type="match status" value="1"/>
</dbReference>
<name>A0ABR4HR47_9EURO</name>
<dbReference type="InterPro" id="IPR002347">
    <property type="entry name" value="SDR_fam"/>
</dbReference>
<keyword evidence="2" id="KW-0521">NADP</keyword>
<dbReference type="InterPro" id="IPR036291">
    <property type="entry name" value="NAD(P)-bd_dom_sf"/>
</dbReference>
<keyword evidence="3" id="KW-0560">Oxidoreductase</keyword>
<accession>A0ABR4HR47</accession>
<evidence type="ECO:0000256" key="3">
    <source>
        <dbReference type="ARBA" id="ARBA00023002"/>
    </source>
</evidence>
<gene>
    <name evidence="4" type="ORF">BDW59DRAFT_165657</name>
</gene>
<evidence type="ECO:0000313" key="5">
    <source>
        <dbReference type="Proteomes" id="UP001610335"/>
    </source>
</evidence>
<comment type="similarity">
    <text evidence="1">Belongs to the short-chain dehydrogenases/reductases (SDR) family.</text>
</comment>
<protein>
    <recommendedName>
        <fullName evidence="6">Short chain dehydrogenase</fullName>
    </recommendedName>
</protein>
<dbReference type="Gene3D" id="3.40.50.720">
    <property type="entry name" value="NAD(P)-binding Rossmann-like Domain"/>
    <property type="match status" value="1"/>
</dbReference>
<dbReference type="PANTHER" id="PTHR43618:SF13">
    <property type="entry name" value="CHAIN DEHYDROGENASE, PUTATIVE (AFU_ORTHOLOGUE AFUA_1G17650)-RELATED"/>
    <property type="match status" value="1"/>
</dbReference>
<evidence type="ECO:0000313" key="4">
    <source>
        <dbReference type="EMBL" id="KAL2817951.1"/>
    </source>
</evidence>
<evidence type="ECO:0000256" key="1">
    <source>
        <dbReference type="ARBA" id="ARBA00006484"/>
    </source>
</evidence>
<evidence type="ECO:0008006" key="6">
    <source>
        <dbReference type="Google" id="ProtNLM"/>
    </source>
</evidence>
<keyword evidence="5" id="KW-1185">Reference proteome</keyword>
<dbReference type="InterPro" id="IPR052178">
    <property type="entry name" value="Sec_Metab_Biosynth_SDR"/>
</dbReference>
<comment type="caution">
    <text evidence="4">The sequence shown here is derived from an EMBL/GenBank/DDBJ whole genome shotgun (WGS) entry which is preliminary data.</text>
</comment>
<reference evidence="4 5" key="1">
    <citation type="submission" date="2024-07" db="EMBL/GenBank/DDBJ databases">
        <title>Section-level genome sequencing and comparative genomics of Aspergillus sections Usti and Cavernicolus.</title>
        <authorList>
            <consortium name="Lawrence Berkeley National Laboratory"/>
            <person name="Nybo J.L."/>
            <person name="Vesth T.C."/>
            <person name="Theobald S."/>
            <person name="Frisvad J.C."/>
            <person name="Larsen T.O."/>
            <person name="Kjaerboelling I."/>
            <person name="Rothschild-Mancinelli K."/>
            <person name="Lyhne E.K."/>
            <person name="Kogle M.E."/>
            <person name="Barry K."/>
            <person name="Clum A."/>
            <person name="Na H."/>
            <person name="Ledsgaard L."/>
            <person name="Lin J."/>
            <person name="Lipzen A."/>
            <person name="Kuo A."/>
            <person name="Riley R."/>
            <person name="Mondo S."/>
            <person name="LaButti K."/>
            <person name="Haridas S."/>
            <person name="Pangalinan J."/>
            <person name="Salamov A.A."/>
            <person name="Simmons B.A."/>
            <person name="Magnuson J.K."/>
            <person name="Chen J."/>
            <person name="Drula E."/>
            <person name="Henrissat B."/>
            <person name="Wiebenga A."/>
            <person name="Lubbers R.J."/>
            <person name="Gomes A.C."/>
            <person name="Makela M.R."/>
            <person name="Stajich J."/>
            <person name="Grigoriev I.V."/>
            <person name="Mortensen U.H."/>
            <person name="De vries R.P."/>
            <person name="Baker S.E."/>
            <person name="Andersen M.R."/>
        </authorList>
    </citation>
    <scope>NUCLEOTIDE SEQUENCE [LARGE SCALE GENOMIC DNA]</scope>
    <source>
        <strain evidence="4 5">CBS 600.67</strain>
    </source>
</reference>
<dbReference type="SUPFAM" id="SSF51735">
    <property type="entry name" value="NAD(P)-binding Rossmann-fold domains"/>
    <property type="match status" value="1"/>
</dbReference>
<organism evidence="4 5">
    <name type="scientific">Aspergillus cavernicola</name>
    <dbReference type="NCBI Taxonomy" id="176166"/>
    <lineage>
        <taxon>Eukaryota</taxon>
        <taxon>Fungi</taxon>
        <taxon>Dikarya</taxon>
        <taxon>Ascomycota</taxon>
        <taxon>Pezizomycotina</taxon>
        <taxon>Eurotiomycetes</taxon>
        <taxon>Eurotiomycetidae</taxon>
        <taxon>Eurotiales</taxon>
        <taxon>Aspergillaceae</taxon>
        <taxon>Aspergillus</taxon>
        <taxon>Aspergillus subgen. Nidulantes</taxon>
    </lineage>
</organism>
<dbReference type="CDD" id="cd05233">
    <property type="entry name" value="SDR_c"/>
    <property type="match status" value="1"/>
</dbReference>